<name>A0ABS6GNS7_9BACI</name>
<sequence length="49" mass="5577">MHRVIILINDEGALINVEAFHINEEDEEINTAALQSRQQLAKDFNVTVN</sequence>
<gene>
    <name evidence="1" type="ORF">KQ486_06830</name>
</gene>
<dbReference type="Proteomes" id="UP000812672">
    <property type="component" value="Unassembled WGS sequence"/>
</dbReference>
<proteinExistence type="predicted"/>
<evidence type="ECO:0000313" key="2">
    <source>
        <dbReference type="Proteomes" id="UP000812672"/>
    </source>
</evidence>
<keyword evidence="2" id="KW-1185">Reference proteome</keyword>
<dbReference type="RefSeq" id="WP_186278604.1">
    <property type="nucleotide sequence ID" value="NZ_CAUPKR010000006.1"/>
</dbReference>
<accession>A0ABS6GNS7</accession>
<dbReference type="EMBL" id="JAHLZF010000008">
    <property type="protein sequence ID" value="MBU6080728.1"/>
    <property type="molecule type" value="Genomic_DNA"/>
</dbReference>
<evidence type="ECO:0000313" key="1">
    <source>
        <dbReference type="EMBL" id="MBU6080728.1"/>
    </source>
</evidence>
<protein>
    <submittedName>
        <fullName evidence="1">Uncharacterized protein</fullName>
    </submittedName>
</protein>
<organism evidence="1 2">
    <name type="scientific">Allobacillus halotolerans</name>
    <dbReference type="NCBI Taxonomy" id="570278"/>
    <lineage>
        <taxon>Bacteria</taxon>
        <taxon>Bacillati</taxon>
        <taxon>Bacillota</taxon>
        <taxon>Bacilli</taxon>
        <taxon>Bacillales</taxon>
        <taxon>Bacillaceae</taxon>
        <taxon>Allobacillus</taxon>
    </lineage>
</organism>
<comment type="caution">
    <text evidence="1">The sequence shown here is derived from an EMBL/GenBank/DDBJ whole genome shotgun (WGS) entry which is preliminary data.</text>
</comment>
<reference evidence="1 2" key="1">
    <citation type="journal article" date="2011" name="Int. J. Syst. Evol. Microbiol.">
        <title>Allobacillus halotolerans gen. nov., sp. nov. isolated from shrimp paste.</title>
        <authorList>
            <person name="Sheu S.Y."/>
            <person name="Arun A.B."/>
            <person name="Jiang S.R."/>
            <person name="Young C.C."/>
            <person name="Chen W.M."/>
        </authorList>
    </citation>
    <scope>NUCLEOTIDE SEQUENCE [LARGE SCALE GENOMIC DNA]</scope>
    <source>
        <strain evidence="1 2">LMG 24826</strain>
    </source>
</reference>